<name>A0ABW2KV09_9PROT</name>
<dbReference type="EMBL" id="JBHTCM010000009">
    <property type="protein sequence ID" value="MFC7333002.1"/>
    <property type="molecule type" value="Genomic_DNA"/>
</dbReference>
<protein>
    <recommendedName>
        <fullName evidence="4">DUF3426 domain-containing protein</fullName>
    </recommendedName>
</protein>
<comment type="caution">
    <text evidence="2">The sequence shown here is derived from an EMBL/GenBank/DDBJ whole genome shotgun (WGS) entry which is preliminary data.</text>
</comment>
<evidence type="ECO:0000313" key="3">
    <source>
        <dbReference type="Proteomes" id="UP001596456"/>
    </source>
</evidence>
<dbReference type="RefSeq" id="WP_377358034.1">
    <property type="nucleotide sequence ID" value="NZ_JBHTCM010000009.1"/>
</dbReference>
<organism evidence="2 3">
    <name type="scientific">Rhodocista pekingensis</name>
    <dbReference type="NCBI Taxonomy" id="201185"/>
    <lineage>
        <taxon>Bacteria</taxon>
        <taxon>Pseudomonadati</taxon>
        <taxon>Pseudomonadota</taxon>
        <taxon>Alphaproteobacteria</taxon>
        <taxon>Rhodospirillales</taxon>
        <taxon>Azospirillaceae</taxon>
        <taxon>Rhodocista</taxon>
    </lineage>
</organism>
<proteinExistence type="predicted"/>
<evidence type="ECO:0008006" key="4">
    <source>
        <dbReference type="Google" id="ProtNLM"/>
    </source>
</evidence>
<sequence>MPEPPAADSAPGFLSDFATDFSPGGQDPAESAPGDDPFAPATSAAPAQRPRPLPLGSNLPVPLEPERSRRGAVLRWGGLAAVVAGLAAGLFFGRDAIVGGWPPARAFYELVGMPVEPDLPGAGLVLPRDKARSEFRTIEGTVLLFVSGTIENTSDRERPVPDVMAWAIGADGQRLFSWRIIPPARVLAPGQSVTFESRMPERQGEAKAIEYSFVAPEPAPDSAF</sequence>
<evidence type="ECO:0000256" key="1">
    <source>
        <dbReference type="SAM" id="MobiDB-lite"/>
    </source>
</evidence>
<accession>A0ABW2KV09</accession>
<reference evidence="3" key="1">
    <citation type="journal article" date="2019" name="Int. J. Syst. Evol. Microbiol.">
        <title>The Global Catalogue of Microorganisms (GCM) 10K type strain sequencing project: providing services to taxonomists for standard genome sequencing and annotation.</title>
        <authorList>
            <consortium name="The Broad Institute Genomics Platform"/>
            <consortium name="The Broad Institute Genome Sequencing Center for Infectious Disease"/>
            <person name="Wu L."/>
            <person name="Ma J."/>
        </authorList>
    </citation>
    <scope>NUCLEOTIDE SEQUENCE [LARGE SCALE GENOMIC DNA]</scope>
    <source>
        <strain evidence="3">CGMCC 1.16275</strain>
    </source>
</reference>
<evidence type="ECO:0000313" key="2">
    <source>
        <dbReference type="EMBL" id="MFC7333002.1"/>
    </source>
</evidence>
<feature type="region of interest" description="Disordered" evidence="1">
    <location>
        <begin position="1"/>
        <end position="62"/>
    </location>
</feature>
<gene>
    <name evidence="2" type="ORF">ACFQPS_07490</name>
</gene>
<dbReference type="Proteomes" id="UP001596456">
    <property type="component" value="Unassembled WGS sequence"/>
</dbReference>
<keyword evidence="3" id="KW-1185">Reference proteome</keyword>